<evidence type="ECO:0000256" key="5">
    <source>
        <dbReference type="ARBA" id="ARBA00023136"/>
    </source>
</evidence>
<feature type="transmembrane region" description="Helical" evidence="6">
    <location>
        <begin position="174"/>
        <end position="195"/>
    </location>
</feature>
<dbReference type="GO" id="GO:0016020">
    <property type="term" value="C:membrane"/>
    <property type="evidence" value="ECO:0007669"/>
    <property type="project" value="UniProtKB-SubCell"/>
</dbReference>
<dbReference type="InterPro" id="IPR000109">
    <property type="entry name" value="POT_fam"/>
</dbReference>
<accession>A0AAW0KXX1</accession>
<feature type="transmembrane region" description="Helical" evidence="6">
    <location>
        <begin position="58"/>
        <end position="80"/>
    </location>
</feature>
<gene>
    <name evidence="7" type="primary">NPF6.2_5</name>
    <name evidence="7" type="ORF">CFP56_012431</name>
</gene>
<dbReference type="SUPFAM" id="SSF103473">
    <property type="entry name" value="MFS general substrate transporter"/>
    <property type="match status" value="1"/>
</dbReference>
<dbReference type="AlphaFoldDB" id="A0AAW0KXX1"/>
<organism evidence="7 8">
    <name type="scientific">Quercus suber</name>
    <name type="common">Cork oak</name>
    <dbReference type="NCBI Taxonomy" id="58331"/>
    <lineage>
        <taxon>Eukaryota</taxon>
        <taxon>Viridiplantae</taxon>
        <taxon>Streptophyta</taxon>
        <taxon>Embryophyta</taxon>
        <taxon>Tracheophyta</taxon>
        <taxon>Spermatophyta</taxon>
        <taxon>Magnoliopsida</taxon>
        <taxon>eudicotyledons</taxon>
        <taxon>Gunneridae</taxon>
        <taxon>Pentapetalae</taxon>
        <taxon>rosids</taxon>
        <taxon>fabids</taxon>
        <taxon>Fagales</taxon>
        <taxon>Fagaceae</taxon>
        <taxon>Quercus</taxon>
    </lineage>
</organism>
<keyword evidence="8" id="KW-1185">Reference proteome</keyword>
<keyword evidence="5 6" id="KW-0472">Membrane</keyword>
<dbReference type="PANTHER" id="PTHR11654">
    <property type="entry name" value="OLIGOPEPTIDE TRANSPORTER-RELATED"/>
    <property type="match status" value="1"/>
</dbReference>
<feature type="transmembrane region" description="Helical" evidence="6">
    <location>
        <begin position="100"/>
        <end position="123"/>
    </location>
</feature>
<comment type="similarity">
    <text evidence="2">Belongs to the major facilitator superfamily. Proton-dependent oligopeptide transporter (POT/PTR) (TC 2.A.17) family.</text>
</comment>
<evidence type="ECO:0000256" key="3">
    <source>
        <dbReference type="ARBA" id="ARBA00022692"/>
    </source>
</evidence>
<feature type="transmembrane region" description="Helical" evidence="6">
    <location>
        <begin position="260"/>
        <end position="283"/>
    </location>
</feature>
<feature type="transmembrane region" description="Helical" evidence="6">
    <location>
        <begin position="216"/>
        <end position="236"/>
    </location>
</feature>
<feature type="transmembrane region" description="Helical" evidence="6">
    <location>
        <begin position="135"/>
        <end position="154"/>
    </location>
</feature>
<sequence length="300" mass="32760">MRSRQEEFLRVAPRASSFLNKASIVAEGEVENNAGSAPNPWKLCSVTRVEEVKMIIRLLPIWATTIVFWTTQAQMITFAVEQASTMDRRIGNFQIPAASLTAFFVAAIMITLAVNDCLIMPLWKQWKGKPGFTNLQKIAIGLVLSIFGMVAAALCERKRLSVVKAVSGTTSTLPISVFYLIPQYFLVGSGEGFIYTGQLDYFITGSPKGMKTMSTGLFFTTLALGYFGSSFLVSVVKKVTGSKNGQGWLVGNINYGRLDYFYALLAVLGAINFIMYLVCAAWCRPTKAKSASIVNGSGAE</sequence>
<evidence type="ECO:0000256" key="4">
    <source>
        <dbReference type="ARBA" id="ARBA00022989"/>
    </source>
</evidence>
<dbReference type="InterPro" id="IPR036259">
    <property type="entry name" value="MFS_trans_sf"/>
</dbReference>
<reference evidence="7 8" key="1">
    <citation type="journal article" date="2018" name="Sci. Data">
        <title>The draft genome sequence of cork oak.</title>
        <authorList>
            <person name="Ramos A.M."/>
            <person name="Usie A."/>
            <person name="Barbosa P."/>
            <person name="Barros P.M."/>
            <person name="Capote T."/>
            <person name="Chaves I."/>
            <person name="Simoes F."/>
            <person name="Abreu I."/>
            <person name="Carrasquinho I."/>
            <person name="Faro C."/>
            <person name="Guimaraes J.B."/>
            <person name="Mendonca D."/>
            <person name="Nobrega F."/>
            <person name="Rodrigues L."/>
            <person name="Saibo N.J.M."/>
            <person name="Varela M.C."/>
            <person name="Egas C."/>
            <person name="Matos J."/>
            <person name="Miguel C.M."/>
            <person name="Oliveira M.M."/>
            <person name="Ricardo C.P."/>
            <person name="Goncalves S."/>
        </authorList>
    </citation>
    <scope>NUCLEOTIDE SEQUENCE [LARGE SCALE GENOMIC DNA]</scope>
    <source>
        <strain evidence="8">cv. HL8</strain>
    </source>
</reference>
<dbReference type="GO" id="GO:0022857">
    <property type="term" value="F:transmembrane transporter activity"/>
    <property type="evidence" value="ECO:0007669"/>
    <property type="project" value="InterPro"/>
</dbReference>
<dbReference type="Pfam" id="PF00854">
    <property type="entry name" value="PTR2"/>
    <property type="match status" value="1"/>
</dbReference>
<dbReference type="Proteomes" id="UP000237347">
    <property type="component" value="Unassembled WGS sequence"/>
</dbReference>
<evidence type="ECO:0000313" key="8">
    <source>
        <dbReference type="Proteomes" id="UP000237347"/>
    </source>
</evidence>
<evidence type="ECO:0000256" key="2">
    <source>
        <dbReference type="ARBA" id="ARBA00005982"/>
    </source>
</evidence>
<name>A0AAW0KXX1_QUESU</name>
<evidence type="ECO:0000256" key="6">
    <source>
        <dbReference type="SAM" id="Phobius"/>
    </source>
</evidence>
<evidence type="ECO:0000313" key="7">
    <source>
        <dbReference type="EMBL" id="KAK7843464.1"/>
    </source>
</evidence>
<comment type="subcellular location">
    <subcellularLocation>
        <location evidence="1">Membrane</location>
        <topology evidence="1">Multi-pass membrane protein</topology>
    </subcellularLocation>
</comment>
<dbReference type="Gene3D" id="1.20.1250.20">
    <property type="entry name" value="MFS general substrate transporter like domains"/>
    <property type="match status" value="1"/>
</dbReference>
<protein>
    <submittedName>
        <fullName evidence="7">Protein nrt1/ ptr family 6.2</fullName>
    </submittedName>
</protein>
<comment type="caution">
    <text evidence="7">The sequence shown here is derived from an EMBL/GenBank/DDBJ whole genome shotgun (WGS) entry which is preliminary data.</text>
</comment>
<dbReference type="EMBL" id="PKMF04000202">
    <property type="protein sequence ID" value="KAK7843464.1"/>
    <property type="molecule type" value="Genomic_DNA"/>
</dbReference>
<keyword evidence="3 6" id="KW-0812">Transmembrane</keyword>
<proteinExistence type="inferred from homology"/>
<evidence type="ECO:0000256" key="1">
    <source>
        <dbReference type="ARBA" id="ARBA00004141"/>
    </source>
</evidence>
<keyword evidence="4 6" id="KW-1133">Transmembrane helix</keyword>